<keyword evidence="3" id="KW-0687">Ribonucleoprotein</keyword>
<evidence type="ECO:0000256" key="3">
    <source>
        <dbReference type="ARBA" id="ARBA00023274"/>
    </source>
</evidence>
<geneLocation type="mitochondrion" evidence="4"/>
<dbReference type="Pfam" id="PF00253">
    <property type="entry name" value="Ribosomal_S14"/>
    <property type="match status" value="1"/>
</dbReference>
<dbReference type="EMBL" id="MN082145">
    <property type="protein sequence ID" value="QFP99097.1"/>
    <property type="molecule type" value="Genomic_DNA"/>
</dbReference>
<dbReference type="SUPFAM" id="SSF57716">
    <property type="entry name" value="Glucocorticoid receptor-like (DNA-binding domain)"/>
    <property type="match status" value="1"/>
</dbReference>
<dbReference type="GO" id="GO:0015935">
    <property type="term" value="C:small ribosomal subunit"/>
    <property type="evidence" value="ECO:0007669"/>
    <property type="project" value="TreeGrafter"/>
</dbReference>
<dbReference type="PANTHER" id="PTHR19836">
    <property type="entry name" value="30S RIBOSOMAL PROTEIN S14"/>
    <property type="match status" value="1"/>
</dbReference>
<dbReference type="AlphaFoldDB" id="A0A5P8DJY2"/>
<keyword evidence="4" id="KW-0496">Mitochondrion</keyword>
<protein>
    <submittedName>
        <fullName evidence="4">Ribosomal protein S14</fullName>
    </submittedName>
</protein>
<name>A0A5P8DJY2_9EUKA</name>
<reference evidence="4" key="1">
    <citation type="submission" date="2019-06" db="EMBL/GenBank/DDBJ databases">
        <authorList>
            <person name="Wideman J.G."/>
            <person name="Richards T.A."/>
        </authorList>
    </citation>
    <scope>NUCLEOTIDE SEQUENCE</scope>
</reference>
<dbReference type="InterPro" id="IPR018271">
    <property type="entry name" value="Ribosomal_uS14_CS"/>
</dbReference>
<keyword evidence="2 4" id="KW-0689">Ribosomal protein</keyword>
<dbReference type="PROSITE" id="PS00527">
    <property type="entry name" value="RIBOSOMAL_S14"/>
    <property type="match status" value="1"/>
</dbReference>
<dbReference type="InterPro" id="IPR001209">
    <property type="entry name" value="Ribosomal_uS14"/>
</dbReference>
<dbReference type="GO" id="GO:0003735">
    <property type="term" value="F:structural constituent of ribosome"/>
    <property type="evidence" value="ECO:0007669"/>
    <property type="project" value="InterPro"/>
</dbReference>
<dbReference type="PANTHER" id="PTHR19836:SF19">
    <property type="entry name" value="SMALL RIBOSOMAL SUBUNIT PROTEIN US14M"/>
    <property type="match status" value="1"/>
</dbReference>
<dbReference type="NCBIfam" id="NF006477">
    <property type="entry name" value="PRK08881.1"/>
    <property type="match status" value="1"/>
</dbReference>
<sequence length="99" mass="11858">MSNFLKRDSKRRVNYLKTFRLRETLRTKLKDRSVCMQERYQMQIKLNQLAKDSSKIRLSNRCIKSGRTHSVLKVFRLSRIELRGYINEGSVNGFKKSSW</sequence>
<gene>
    <name evidence="4" type="primary">rps14</name>
</gene>
<evidence type="ECO:0000313" key="4">
    <source>
        <dbReference type="EMBL" id="QFP99097.1"/>
    </source>
</evidence>
<evidence type="ECO:0000256" key="2">
    <source>
        <dbReference type="ARBA" id="ARBA00022980"/>
    </source>
</evidence>
<accession>A0A5P8DJY2</accession>
<dbReference type="GO" id="GO:0006412">
    <property type="term" value="P:translation"/>
    <property type="evidence" value="ECO:0007669"/>
    <property type="project" value="InterPro"/>
</dbReference>
<organism evidence="4">
    <name type="scientific">Telonemida sp</name>
    <dbReference type="NCBI Taxonomy" id="2652706"/>
    <lineage>
        <taxon>Eukaryota</taxon>
        <taxon>Eukaryota incertae sedis</taxon>
        <taxon>Telonemia</taxon>
        <taxon>Telonemida</taxon>
    </lineage>
</organism>
<proteinExistence type="inferred from homology"/>
<evidence type="ECO:0000256" key="1">
    <source>
        <dbReference type="ARBA" id="ARBA00009083"/>
    </source>
</evidence>
<comment type="similarity">
    <text evidence="1">Belongs to the universal ribosomal protein uS14 family.</text>
</comment>
<dbReference type="GO" id="GO:0005737">
    <property type="term" value="C:cytoplasm"/>
    <property type="evidence" value="ECO:0007669"/>
    <property type="project" value="UniProtKB-ARBA"/>
</dbReference>
<dbReference type="Gene3D" id="1.10.287.1480">
    <property type="match status" value="1"/>
</dbReference>